<gene>
    <name evidence="2" type="ORF">ISP01_07930</name>
</gene>
<evidence type="ECO:0000313" key="2">
    <source>
        <dbReference type="EMBL" id="MBF4469323.1"/>
    </source>
</evidence>
<accession>A0A843AHE8</accession>
<organism evidence="2 3">
    <name type="scientific">Methanobrevibacter arboriphilus</name>
    <dbReference type="NCBI Taxonomy" id="39441"/>
    <lineage>
        <taxon>Archaea</taxon>
        <taxon>Methanobacteriati</taxon>
        <taxon>Methanobacteriota</taxon>
        <taxon>Methanomada group</taxon>
        <taxon>Methanobacteria</taxon>
        <taxon>Methanobacteriales</taxon>
        <taxon>Methanobacteriaceae</taxon>
        <taxon>Methanobrevibacter</taxon>
    </lineage>
</organism>
<evidence type="ECO:0000259" key="1">
    <source>
        <dbReference type="Pfam" id="PF14393"/>
    </source>
</evidence>
<reference evidence="2" key="1">
    <citation type="submission" date="2020-10" db="EMBL/GenBank/DDBJ databases">
        <title>Dehalococcoides mccartyi of a TCE/Cr reducing biochatode.</title>
        <authorList>
            <person name="Matturro B."/>
        </authorList>
    </citation>
    <scope>NUCLEOTIDE SEQUENCE</scope>
    <source>
        <strain evidence="2">Bin4</strain>
    </source>
</reference>
<sequence length="274" mass="32596">MENNGNITIYVISHNIESIKMAKNDDLYTPLFVGAEKKDTLGFLADNTGDNISNKNKDYAELTGFYWMCKNSKSDIIGLNHYRRYLSKSKFGKLLNSEDITYFLKEHDLIIPKIYKNLDSLSNYENFTVLNTNDPFVFAYDTTREIIREKTPEYLDAFDYVMKSNLTTHSNIFIGHKDLMNRYADWIFPLLFELENRINLNDYPPRLMGYLTEIYFQVWIKHLDLKVKEVEPKFIGFNLNLSKFLAKNPLIRKFYEVFIIPYKKKRYITNYKKY</sequence>
<protein>
    <submittedName>
        <fullName evidence="2">DUF4422 domain-containing protein</fullName>
    </submittedName>
</protein>
<dbReference type="Proteomes" id="UP000658733">
    <property type="component" value="Unassembled WGS sequence"/>
</dbReference>
<name>A0A843AHE8_METAZ</name>
<feature type="domain" description="DUF4422" evidence="1">
    <location>
        <begin position="9"/>
        <end position="222"/>
    </location>
</feature>
<evidence type="ECO:0000313" key="3">
    <source>
        <dbReference type="Proteomes" id="UP000658733"/>
    </source>
</evidence>
<proteinExistence type="predicted"/>
<comment type="caution">
    <text evidence="2">The sequence shown here is derived from an EMBL/GenBank/DDBJ whole genome shotgun (WGS) entry which is preliminary data.</text>
</comment>
<dbReference type="AlphaFoldDB" id="A0A843AHE8"/>
<dbReference type="InterPro" id="IPR025536">
    <property type="entry name" value="DUF4422"/>
</dbReference>
<dbReference type="EMBL" id="JADIIN010000063">
    <property type="protein sequence ID" value="MBF4469323.1"/>
    <property type="molecule type" value="Genomic_DNA"/>
</dbReference>
<dbReference type="Pfam" id="PF14393">
    <property type="entry name" value="DUF4422"/>
    <property type="match status" value="1"/>
</dbReference>
<dbReference type="RefSeq" id="WP_042703664.1">
    <property type="nucleotide sequence ID" value="NZ_JADIIN010000063.1"/>
</dbReference>